<dbReference type="Proteomes" id="UP000237347">
    <property type="component" value="Unassembled WGS sequence"/>
</dbReference>
<name>A0AAW0JAC3_QUESU</name>
<evidence type="ECO:0000313" key="2">
    <source>
        <dbReference type="Proteomes" id="UP000237347"/>
    </source>
</evidence>
<reference evidence="1 2" key="1">
    <citation type="journal article" date="2018" name="Sci. Data">
        <title>The draft genome sequence of cork oak.</title>
        <authorList>
            <person name="Ramos A.M."/>
            <person name="Usie A."/>
            <person name="Barbosa P."/>
            <person name="Barros P.M."/>
            <person name="Capote T."/>
            <person name="Chaves I."/>
            <person name="Simoes F."/>
            <person name="Abreu I."/>
            <person name="Carrasquinho I."/>
            <person name="Faro C."/>
            <person name="Guimaraes J.B."/>
            <person name="Mendonca D."/>
            <person name="Nobrega F."/>
            <person name="Rodrigues L."/>
            <person name="Saibo N.J.M."/>
            <person name="Varela M.C."/>
            <person name="Egas C."/>
            <person name="Matos J."/>
            <person name="Miguel C.M."/>
            <person name="Oliveira M.M."/>
            <person name="Ricardo C.P."/>
            <person name="Goncalves S."/>
        </authorList>
    </citation>
    <scope>NUCLEOTIDE SEQUENCE [LARGE SCALE GENOMIC DNA]</scope>
    <source>
        <strain evidence="2">cv. HL8</strain>
    </source>
</reference>
<gene>
    <name evidence="1" type="ORF">CFP56_035096</name>
</gene>
<comment type="caution">
    <text evidence="1">The sequence shown here is derived from an EMBL/GenBank/DDBJ whole genome shotgun (WGS) entry which is preliminary data.</text>
</comment>
<proteinExistence type="predicted"/>
<organism evidence="1 2">
    <name type="scientific">Quercus suber</name>
    <name type="common">Cork oak</name>
    <dbReference type="NCBI Taxonomy" id="58331"/>
    <lineage>
        <taxon>Eukaryota</taxon>
        <taxon>Viridiplantae</taxon>
        <taxon>Streptophyta</taxon>
        <taxon>Embryophyta</taxon>
        <taxon>Tracheophyta</taxon>
        <taxon>Spermatophyta</taxon>
        <taxon>Magnoliopsida</taxon>
        <taxon>eudicotyledons</taxon>
        <taxon>Gunneridae</taxon>
        <taxon>Pentapetalae</taxon>
        <taxon>rosids</taxon>
        <taxon>fabids</taxon>
        <taxon>Fagales</taxon>
        <taxon>Fagaceae</taxon>
        <taxon>Quercus</taxon>
    </lineage>
</organism>
<sequence length="10" mass="1325">MWKKLPFEMD</sequence>
<dbReference type="EMBL" id="PKMF04000622">
    <property type="protein sequence ID" value="KAK7823787.1"/>
    <property type="molecule type" value="Genomic_DNA"/>
</dbReference>
<accession>A0AAW0JAC3</accession>
<protein>
    <submittedName>
        <fullName evidence="1">Uncharacterized protein</fullName>
    </submittedName>
</protein>
<evidence type="ECO:0000313" key="1">
    <source>
        <dbReference type="EMBL" id="KAK7823787.1"/>
    </source>
</evidence>
<keyword evidence="2" id="KW-1185">Reference proteome</keyword>